<name>A0A3P7M6H5_DIBLA</name>
<reference evidence="1 2" key="1">
    <citation type="submission" date="2018-11" db="EMBL/GenBank/DDBJ databases">
        <authorList>
            <consortium name="Pathogen Informatics"/>
        </authorList>
    </citation>
    <scope>NUCLEOTIDE SEQUENCE [LARGE SCALE GENOMIC DNA]</scope>
</reference>
<dbReference type="AlphaFoldDB" id="A0A3P7M6H5"/>
<evidence type="ECO:0000313" key="2">
    <source>
        <dbReference type="Proteomes" id="UP000281553"/>
    </source>
</evidence>
<evidence type="ECO:0000313" key="1">
    <source>
        <dbReference type="EMBL" id="VDN13711.1"/>
    </source>
</evidence>
<keyword evidence="2" id="KW-1185">Reference proteome</keyword>
<protein>
    <submittedName>
        <fullName evidence="1">Uncharacterized protein</fullName>
    </submittedName>
</protein>
<proteinExistence type="predicted"/>
<gene>
    <name evidence="1" type="ORF">DILT_LOCUS9542</name>
</gene>
<dbReference type="OrthoDB" id="8693905at2759"/>
<sequence>MESYWKYPDTFTGFIPDLSTLWLNEYVKFVDMRGNVVQNQQGIEKIPFDVAVNSVVCLEDGILAFHPHGLKGFGFDGQLGRKKPNWLLHEYHAQSFTYFV</sequence>
<accession>A0A3P7M6H5</accession>
<organism evidence="1 2">
    <name type="scientific">Dibothriocephalus latus</name>
    <name type="common">Fish tapeworm</name>
    <name type="synonym">Diphyllobothrium latum</name>
    <dbReference type="NCBI Taxonomy" id="60516"/>
    <lineage>
        <taxon>Eukaryota</taxon>
        <taxon>Metazoa</taxon>
        <taxon>Spiralia</taxon>
        <taxon>Lophotrochozoa</taxon>
        <taxon>Platyhelminthes</taxon>
        <taxon>Cestoda</taxon>
        <taxon>Eucestoda</taxon>
        <taxon>Diphyllobothriidea</taxon>
        <taxon>Diphyllobothriidae</taxon>
        <taxon>Dibothriocephalus</taxon>
    </lineage>
</organism>
<dbReference type="Proteomes" id="UP000281553">
    <property type="component" value="Unassembled WGS sequence"/>
</dbReference>
<dbReference type="EMBL" id="UYRU01057143">
    <property type="protein sequence ID" value="VDN13711.1"/>
    <property type="molecule type" value="Genomic_DNA"/>
</dbReference>